<comment type="caution">
    <text evidence="1">The sequence shown here is derived from an EMBL/GenBank/DDBJ whole genome shotgun (WGS) entry which is preliminary data.</text>
</comment>
<name>A0A4U5MYZ9_POPAL</name>
<protein>
    <submittedName>
        <fullName evidence="1">Uncharacterized protein</fullName>
    </submittedName>
</protein>
<dbReference type="AlphaFoldDB" id="A0A4U5MYZ9"/>
<organism evidence="1">
    <name type="scientific">Populus alba</name>
    <name type="common">White poplar</name>
    <dbReference type="NCBI Taxonomy" id="43335"/>
    <lineage>
        <taxon>Eukaryota</taxon>
        <taxon>Viridiplantae</taxon>
        <taxon>Streptophyta</taxon>
        <taxon>Embryophyta</taxon>
        <taxon>Tracheophyta</taxon>
        <taxon>Spermatophyta</taxon>
        <taxon>Magnoliopsida</taxon>
        <taxon>eudicotyledons</taxon>
        <taxon>Gunneridae</taxon>
        <taxon>Pentapetalae</taxon>
        <taxon>rosids</taxon>
        <taxon>fabids</taxon>
        <taxon>Malpighiales</taxon>
        <taxon>Salicaceae</taxon>
        <taxon>Saliceae</taxon>
        <taxon>Populus</taxon>
    </lineage>
</organism>
<gene>
    <name evidence="1" type="ORF">D5086_0000287600</name>
</gene>
<sequence>MVEPNSVNLPKKNPIIGLLSIFLLKPPLYQTLHYIHRLPAFQTSGHSPETSPIRLTGIMLAGCILRVPSDLYRLCHTVVFSEGIQLDCPSFESRYATHWVER</sequence>
<reference evidence="1" key="1">
    <citation type="submission" date="2018-10" db="EMBL/GenBank/DDBJ databases">
        <title>Population genomic analysis revealed the cold adaptation of white poplar.</title>
        <authorList>
            <person name="Liu Y.-J."/>
        </authorList>
    </citation>
    <scope>NUCLEOTIDE SEQUENCE [LARGE SCALE GENOMIC DNA]</scope>
    <source>
        <strain evidence="1">PAL-ZL1</strain>
    </source>
</reference>
<evidence type="ECO:0000313" key="1">
    <source>
        <dbReference type="EMBL" id="TKR75241.1"/>
    </source>
</evidence>
<accession>A0A4U5MYZ9</accession>
<proteinExistence type="predicted"/>
<dbReference type="EMBL" id="RCHU01001132">
    <property type="protein sequence ID" value="TKR75241.1"/>
    <property type="molecule type" value="Genomic_DNA"/>
</dbReference>